<evidence type="ECO:0000256" key="1">
    <source>
        <dbReference type="SAM" id="MobiDB-lite"/>
    </source>
</evidence>
<reference evidence="3 4" key="1">
    <citation type="journal article" date="2005" name="Science">
        <title>The genome of the basidiomycetous yeast and human pathogen Cryptococcus neoformans.</title>
        <authorList>
            <person name="Loftus B.J."/>
            <person name="Fung E."/>
            <person name="Roncaglia P."/>
            <person name="Rowley D."/>
            <person name="Amedeo P."/>
            <person name="Bruno D."/>
            <person name="Vamathevan J."/>
            <person name="Miranda M."/>
            <person name="Anderson I.J."/>
            <person name="Fraser J.A."/>
            <person name="Allen J.E."/>
            <person name="Bosdet I.E."/>
            <person name="Brent M.R."/>
            <person name="Chiu R."/>
            <person name="Doering T.L."/>
            <person name="Donlin M.J."/>
            <person name="D'Souza C.A."/>
            <person name="Fox D.S."/>
            <person name="Grinberg V."/>
            <person name="Fu J."/>
            <person name="Fukushima M."/>
            <person name="Haas B.J."/>
            <person name="Huang J.C."/>
            <person name="Janbon G."/>
            <person name="Jones S.J."/>
            <person name="Koo H.L."/>
            <person name="Krzywinski M.I."/>
            <person name="Kwon-Chung J.K."/>
            <person name="Lengeler K.B."/>
            <person name="Maiti R."/>
            <person name="Marra M.A."/>
            <person name="Marra R.E."/>
            <person name="Mathewson C.A."/>
            <person name="Mitchell T.G."/>
            <person name="Pertea M."/>
            <person name="Riggs F.R."/>
            <person name="Salzberg S.L."/>
            <person name="Schein J.E."/>
            <person name="Shvartsbeyn A."/>
            <person name="Shin H."/>
            <person name="Shumway M."/>
            <person name="Specht C.A."/>
            <person name="Suh B.B."/>
            <person name="Tenney A."/>
            <person name="Utterback T.R."/>
            <person name="Wickes B.L."/>
            <person name="Wortman J.R."/>
            <person name="Wye N.H."/>
            <person name="Kronstad J.W."/>
            <person name="Lodge J.K."/>
            <person name="Heitman J."/>
            <person name="Davis R.W."/>
            <person name="Fraser C.M."/>
            <person name="Hyman R.W."/>
        </authorList>
    </citation>
    <scope>NUCLEOTIDE SEQUENCE [LARGE SCALE GENOMIC DNA]</scope>
    <source>
        <strain evidence="4">JEC21 / ATCC MYA-565</strain>
    </source>
</reference>
<feature type="compositionally biased region" description="Basic and acidic residues" evidence="1">
    <location>
        <begin position="47"/>
        <end position="90"/>
    </location>
</feature>
<dbReference type="PANTHER" id="PTHR45990:SF1">
    <property type="entry name" value="DNA REPAIR PROTEIN REV1"/>
    <property type="match status" value="1"/>
</dbReference>
<feature type="compositionally biased region" description="Low complexity" evidence="1">
    <location>
        <begin position="1"/>
        <end position="11"/>
    </location>
</feature>
<evidence type="ECO:0000313" key="4">
    <source>
        <dbReference type="Proteomes" id="UP000002149"/>
    </source>
</evidence>
<evidence type="ECO:0000313" key="3">
    <source>
        <dbReference type="EMBL" id="ALO60411.1"/>
    </source>
</evidence>
<dbReference type="OrthoDB" id="427711at2759"/>
<dbReference type="PROSITE" id="PS50172">
    <property type="entry name" value="BRCT"/>
    <property type="match status" value="1"/>
</dbReference>
<keyword evidence="4" id="KW-1185">Reference proteome</keyword>
<dbReference type="PANTHER" id="PTHR45990">
    <property type="entry name" value="DNA REPAIR PROTEIN REV1"/>
    <property type="match status" value="1"/>
</dbReference>
<dbReference type="STRING" id="214684.A0A0S2LI65"/>
<gene>
    <name evidence="3" type="ordered locus">CNB03945</name>
</gene>
<accession>A0A0S2LI65</accession>
<dbReference type="AlphaFoldDB" id="A0A0S2LI65"/>
<proteinExistence type="predicted"/>
<dbReference type="PaxDb" id="214684-A0A0S2LI65"/>
<feature type="compositionally biased region" description="Acidic residues" evidence="1">
    <location>
        <begin position="94"/>
        <end position="104"/>
    </location>
</feature>
<dbReference type="RefSeq" id="XP_024514231.1">
    <property type="nucleotide sequence ID" value="XM_024658733.1"/>
</dbReference>
<evidence type="ECO:0000259" key="2">
    <source>
        <dbReference type="PROSITE" id="PS50172"/>
    </source>
</evidence>
<dbReference type="InterPro" id="IPR001357">
    <property type="entry name" value="BRCT_dom"/>
</dbReference>
<feature type="region of interest" description="Disordered" evidence="1">
    <location>
        <begin position="1"/>
        <end position="109"/>
    </location>
</feature>
<dbReference type="SMART" id="SM00292">
    <property type="entry name" value="BRCT"/>
    <property type="match status" value="1"/>
</dbReference>
<dbReference type="GeneID" id="36392748"/>
<organism evidence="3 4">
    <name type="scientific">Cryptococcus deneoformans (strain JEC21 / ATCC MYA-565)</name>
    <name type="common">Cryptococcus neoformans var. neoformans serotype D</name>
    <dbReference type="NCBI Taxonomy" id="214684"/>
    <lineage>
        <taxon>Eukaryota</taxon>
        <taxon>Fungi</taxon>
        <taxon>Dikarya</taxon>
        <taxon>Basidiomycota</taxon>
        <taxon>Agaricomycotina</taxon>
        <taxon>Tremellomycetes</taxon>
        <taxon>Tremellales</taxon>
        <taxon>Cryptococcaceae</taxon>
        <taxon>Cryptococcus</taxon>
        <taxon>Cryptococcus neoformans species complex</taxon>
    </lineage>
</organism>
<dbReference type="InParanoid" id="A0A0S2LI65"/>
<protein>
    <recommendedName>
        <fullName evidence="2">BRCT domain-containing protein</fullName>
    </recommendedName>
</protein>
<name>A0A0S2LI65_CRYD1</name>
<dbReference type="InterPro" id="IPR036420">
    <property type="entry name" value="BRCT_dom_sf"/>
</dbReference>
<dbReference type="SUPFAM" id="SSF52113">
    <property type="entry name" value="BRCT domain"/>
    <property type="match status" value="1"/>
</dbReference>
<dbReference type="VEuPathDB" id="FungiDB:CNB03945"/>
<dbReference type="Pfam" id="PF00533">
    <property type="entry name" value="BRCT"/>
    <property type="match status" value="1"/>
</dbReference>
<sequence length="297" mass="33020">MTPSSSPGIEPISPPPTALSSSSRQNYNIPRRNPLPNPSTGKQLPKLYREQSKSGRLKDKKQQSRKEENLKKRKAEFFSNRREKKPRSEGIDGNVEEAESSEQEVEPRARVTERMLKTLGRQGNPITNSDMPSRTDHVVSCTTGHQRGEQRGQNVTWTYAQVRTDQLQKQAREKKTGIFKGCLFYFNGSTGPKLSNIQLRNLISENGGRFTTIQTSACTHVIANNGLSGGKTQKHLDMQGGRGSARQVKVVKIEWILDSVKKGVKLSEAGYGVVENPLQPTLFSTLGLKPKSFLSNS</sequence>
<feature type="domain" description="BRCT" evidence="2">
    <location>
        <begin position="174"/>
        <end position="273"/>
    </location>
</feature>
<feature type="compositionally biased region" description="Polar residues" evidence="1">
    <location>
        <begin position="18"/>
        <end position="28"/>
    </location>
</feature>
<dbReference type="Gene3D" id="3.40.50.10190">
    <property type="entry name" value="BRCT domain"/>
    <property type="match status" value="1"/>
</dbReference>
<dbReference type="EMBL" id="AE017342">
    <property type="protein sequence ID" value="ALO60411.1"/>
    <property type="molecule type" value="Genomic_DNA"/>
</dbReference>
<dbReference type="Proteomes" id="UP000002149">
    <property type="component" value="Chromosome 2"/>
</dbReference>